<reference evidence="1 2" key="2">
    <citation type="submission" date="2019-01" db="EMBL/GenBank/DDBJ databases">
        <authorList>
            <person name="Li Y."/>
        </authorList>
    </citation>
    <scope>NUCLEOTIDE SEQUENCE [LARGE SCALE GENOMIC DNA]</scope>
    <source>
        <strain evidence="1 2">07D10-4-3</strain>
    </source>
</reference>
<organism evidence="1 2">
    <name type="scientific">Paenirhodobacter populi</name>
    <dbReference type="NCBI Taxonomy" id="2306993"/>
    <lineage>
        <taxon>Bacteria</taxon>
        <taxon>Pseudomonadati</taxon>
        <taxon>Pseudomonadota</taxon>
        <taxon>Alphaproteobacteria</taxon>
        <taxon>Rhodobacterales</taxon>
        <taxon>Rhodobacter group</taxon>
        <taxon>Paenirhodobacter</taxon>
    </lineage>
</organism>
<dbReference type="AlphaFoldDB" id="A0A443K7D9"/>
<evidence type="ECO:0000313" key="1">
    <source>
        <dbReference type="EMBL" id="RWR28719.1"/>
    </source>
</evidence>
<dbReference type="EMBL" id="SAUY01000023">
    <property type="protein sequence ID" value="RWR28719.1"/>
    <property type="molecule type" value="Genomic_DNA"/>
</dbReference>
<dbReference type="Proteomes" id="UP000284451">
    <property type="component" value="Unassembled WGS sequence"/>
</dbReference>
<evidence type="ECO:0000313" key="2">
    <source>
        <dbReference type="Proteomes" id="UP000284451"/>
    </source>
</evidence>
<protein>
    <submittedName>
        <fullName evidence="1">Uncharacterized protein</fullName>
    </submittedName>
</protein>
<gene>
    <name evidence="1" type="ORF">D2T29_15930</name>
</gene>
<proteinExistence type="predicted"/>
<accession>A0A443K7D9</accession>
<sequence>MFETIMQAIAPQIVDLGIMTIVGLIGLGYRKVIGAEMDAKARDTLHSALSTGATLAISRLGPAATTAALTQATLDYVAQSSPQAVARLGASATVLQGLAESKLARLLN</sequence>
<reference evidence="1 2" key="1">
    <citation type="submission" date="2019-01" db="EMBL/GenBank/DDBJ databases">
        <title>Sinorhodobacter populi sp. nov. isolated from the symptomatic bark tissue of Populus euramericana canker.</title>
        <authorList>
            <person name="Xu G."/>
        </authorList>
    </citation>
    <scope>NUCLEOTIDE SEQUENCE [LARGE SCALE GENOMIC DNA]</scope>
    <source>
        <strain evidence="1 2">07D10-4-3</strain>
    </source>
</reference>
<dbReference type="RefSeq" id="WP_128233232.1">
    <property type="nucleotide sequence ID" value="NZ_SAUY01000023.1"/>
</dbReference>
<comment type="caution">
    <text evidence="1">The sequence shown here is derived from an EMBL/GenBank/DDBJ whole genome shotgun (WGS) entry which is preliminary data.</text>
</comment>
<name>A0A443K7D9_9RHOB</name>